<reference evidence="2 3" key="1">
    <citation type="submission" date="2017-12" db="EMBL/GenBank/DDBJ databases">
        <title>Comparative genomics of Botrytis spp.</title>
        <authorList>
            <person name="Valero-Jimenez C.A."/>
            <person name="Tapia P."/>
            <person name="Veloso J."/>
            <person name="Silva-Moreno E."/>
            <person name="Staats M."/>
            <person name="Valdes J.H."/>
            <person name="Van Kan J.A.L."/>
        </authorList>
    </citation>
    <scope>NUCLEOTIDE SEQUENCE [LARGE SCALE GENOMIC DNA]</scope>
    <source>
        <strain evidence="2 3">MUCL11595</strain>
    </source>
</reference>
<feature type="compositionally biased region" description="Polar residues" evidence="1">
    <location>
        <begin position="97"/>
        <end position="108"/>
    </location>
</feature>
<feature type="region of interest" description="Disordered" evidence="1">
    <location>
        <begin position="24"/>
        <end position="47"/>
    </location>
</feature>
<feature type="compositionally biased region" description="Polar residues" evidence="1">
    <location>
        <begin position="1018"/>
        <end position="1032"/>
    </location>
</feature>
<feature type="region of interest" description="Disordered" evidence="1">
    <location>
        <begin position="1227"/>
        <end position="1332"/>
    </location>
</feature>
<dbReference type="OrthoDB" id="3539241at2759"/>
<evidence type="ECO:0000313" key="3">
    <source>
        <dbReference type="Proteomes" id="UP000297527"/>
    </source>
</evidence>
<feature type="compositionally biased region" description="Polar residues" evidence="1">
    <location>
        <begin position="35"/>
        <end position="47"/>
    </location>
</feature>
<feature type="compositionally biased region" description="Acidic residues" evidence="1">
    <location>
        <begin position="1265"/>
        <end position="1289"/>
    </location>
</feature>
<proteinExistence type="predicted"/>
<organism evidence="2 3">
    <name type="scientific">Botryotinia convoluta</name>
    <dbReference type="NCBI Taxonomy" id="54673"/>
    <lineage>
        <taxon>Eukaryota</taxon>
        <taxon>Fungi</taxon>
        <taxon>Dikarya</taxon>
        <taxon>Ascomycota</taxon>
        <taxon>Pezizomycotina</taxon>
        <taxon>Leotiomycetes</taxon>
        <taxon>Helotiales</taxon>
        <taxon>Sclerotiniaceae</taxon>
        <taxon>Botryotinia</taxon>
    </lineage>
</organism>
<name>A0A4Z1IHB6_9HELO</name>
<dbReference type="Proteomes" id="UP000297527">
    <property type="component" value="Unassembled WGS sequence"/>
</dbReference>
<comment type="caution">
    <text evidence="2">The sequence shown here is derived from an EMBL/GenBank/DDBJ whole genome shotgun (WGS) entry which is preliminary data.</text>
</comment>
<dbReference type="EMBL" id="PQXN01000032">
    <property type="protein sequence ID" value="TGO60858.1"/>
    <property type="molecule type" value="Genomic_DNA"/>
</dbReference>
<accession>A0A4Z1IHB6</accession>
<feature type="region of interest" description="Disordered" evidence="1">
    <location>
        <begin position="406"/>
        <end position="467"/>
    </location>
</feature>
<sequence length="1538" mass="169035">MGFRKVFRSVARVFSIKDKKFANQQNTTKSKKLTKSQYPSNTTNSTKNRVKNLVDFLTGSRSRRYSTGKQIPEIQASMMPDTNINSPGSAPELETLVGSSNPSSTGNQTVETFEQVPDHAGAENAISYHIDDGLTGPSFAQNVLPVLMAIVVGNQSIEDVEDADIAALPLEPPTPVIKSVLDGDLNQSVEVVEAAGPAIFVNNDVIDSQGKPPRISIPCEMTNTDVQFPNTDPTVETLNNGADAADAAECAAPIFNENPEDSTLAMVTTELSINVLDNSQLAFAPLATPNEDGVLQVVSEPEVTEPIGSDTSTPDSIQIPSAEVSPSIEAAIQSSEGSINNIDCSAIQDESIISNEEIVLVSEENPVTFPDHIDGYHLSGLFAEATTIPHRARSFCGRVFTAPQPDERALNEDEDTEDVVRQRRNSAPGNLVSPDSHYPTGRRASLTPSDAENEAMLNDPNNYIDHDDSDMYIEPKLNIYPSVSAEPAVPMVAAPINVPARGASLPISVSEITYAQVVSSTSPGSASGSLSPNEPDSVEQEVFMLELGEWLSLELANQETFLSELRNTFPVEPDSSDVVDEQAEDVIVSQKVSQPGETHAEEIVRIYRIPPYSQFRSIFPPPGLTVPWGPHNPIPTRIDDFRGNDPWLPTPWTNPDAYHRLNGIQRRWVQLEVRYQTRLFWLGMAFEAVIHLEENPEDKLYVFNNFCGWYGCQAEKCEHPRVDGRLYFFDLNCYYPTWKKLRDEQLLLDNEPSNDYAAHEPSTDVNALEQTALRDQEARVQQAQEQEVSQVEPADDRYADLNSSLKFAKSVKAARTEMLSLMNSEVAVANANSVIIQEVLARNEAQHVESRPPQLPNAHFGLAMINTQAQPKQSRWAELFKAQQENGCAMAEVSQDIVPDASENSVPVGNFGLAMVDLPVQPKKSRFAKFFKAQPASEQETPQDSVAEKTPGDPAPPAHFGLQMIEISFQPKKSRFASLFEARTSTEQVIAPAPTSDNGESRETLGSLSGSNNDGLSTCDTSIEPPQSSSFNLEAHSRSDIDVPYEEEEGDLYSASPLRGPSPAPTASSQLFSIPAPEGFMDGSLASRHQGNWQLYDDQGSLLDGHVENVGGFVIEDTMEGPGNDLALVFGQVWFPVESPHEESSEMLDGEPWILIRIEDSPGDIEFEEVPEGVELLEDFYEEGWPLDEHEEHHLTQTIREGLEEDNFAVIEIVSDFESYANALGSGWEAPEDSDASSIRGRSQASKELNAKAYAPRKASHDQVTEDGSDATGSDSEDSADNGDDTEFDSESRESDENRDAAETKASGSNEKDNDPKSKAQELDKIDEDTGPKYQFSRIPIQARPALSALTVAFQEITGEGIEHHAETHLLGLNDDPDAFVDSEPLPILQEDANMVHSSNIIRQVDLARDELINRWMNKKDHYNPDGPTCRYILKEGEQDGERVCESMPQGLVLWIQDAENKLWASGATFAKLALAKKSNGPEKKMTSETEFALPGQVNNPWKPEFVAKCIKDLDITDASLFLGKNDLFDFDENKATF</sequence>
<feature type="compositionally biased region" description="Basic and acidic residues" evidence="1">
    <location>
        <begin position="1310"/>
        <end position="1331"/>
    </location>
</feature>
<evidence type="ECO:0000313" key="2">
    <source>
        <dbReference type="EMBL" id="TGO60858.1"/>
    </source>
</evidence>
<feature type="region of interest" description="Disordered" evidence="1">
    <location>
        <begin position="932"/>
        <end position="959"/>
    </location>
</feature>
<evidence type="ECO:0000256" key="1">
    <source>
        <dbReference type="SAM" id="MobiDB-lite"/>
    </source>
</evidence>
<feature type="compositionally biased region" description="Low complexity" evidence="1">
    <location>
        <begin position="1005"/>
        <end position="1017"/>
    </location>
</feature>
<feature type="region of interest" description="Disordered" evidence="1">
    <location>
        <begin position="80"/>
        <end position="108"/>
    </location>
</feature>
<feature type="compositionally biased region" description="Basic and acidic residues" evidence="1">
    <location>
        <begin position="1290"/>
        <end position="1303"/>
    </location>
</feature>
<feature type="region of interest" description="Disordered" evidence="1">
    <location>
        <begin position="987"/>
        <end position="1069"/>
    </location>
</feature>
<keyword evidence="3" id="KW-1185">Reference proteome</keyword>
<protein>
    <submittedName>
        <fullName evidence="2">Uncharacterized protein</fullName>
    </submittedName>
</protein>
<feature type="compositionally biased region" description="Polar residues" evidence="1">
    <location>
        <begin position="1236"/>
        <end position="1247"/>
    </location>
</feature>
<gene>
    <name evidence="2" type="ORF">BCON_0032g00530</name>
</gene>